<evidence type="ECO:0000313" key="2">
    <source>
        <dbReference type="Proteomes" id="UP000649826"/>
    </source>
</evidence>
<protein>
    <submittedName>
        <fullName evidence="1">Tyrosine-protein phosphatase</fullName>
    </submittedName>
</protein>
<name>A0ABR7IKJ3_9FIRM</name>
<dbReference type="RefSeq" id="WP_019161238.1">
    <property type="nucleotide sequence ID" value="NZ_JACOQG010000023.1"/>
</dbReference>
<dbReference type="SUPFAM" id="SSF52799">
    <property type="entry name" value="(Phosphotyrosine protein) phosphatases II"/>
    <property type="match status" value="1"/>
</dbReference>
<keyword evidence="2" id="KW-1185">Reference proteome</keyword>
<accession>A0ABR7IKJ3</accession>
<dbReference type="InterPro" id="IPR029021">
    <property type="entry name" value="Prot-tyrosine_phosphatase-like"/>
</dbReference>
<comment type="caution">
    <text evidence="1">The sequence shown here is derived from an EMBL/GenBank/DDBJ whole genome shotgun (WGS) entry which is preliminary data.</text>
</comment>
<dbReference type="Proteomes" id="UP000649826">
    <property type="component" value="Unassembled WGS sequence"/>
</dbReference>
<proteinExistence type="predicted"/>
<organism evidence="1 2">
    <name type="scientific">Blautia difficilis</name>
    <dbReference type="NCBI Taxonomy" id="2763027"/>
    <lineage>
        <taxon>Bacteria</taxon>
        <taxon>Bacillati</taxon>
        <taxon>Bacillota</taxon>
        <taxon>Clostridia</taxon>
        <taxon>Lachnospirales</taxon>
        <taxon>Lachnospiraceae</taxon>
        <taxon>Blautia</taxon>
    </lineage>
</organism>
<dbReference type="Pfam" id="PF13350">
    <property type="entry name" value="Y_phosphatase3"/>
    <property type="match status" value="1"/>
</dbReference>
<evidence type="ECO:0000313" key="1">
    <source>
        <dbReference type="EMBL" id="MBC5780492.1"/>
    </source>
</evidence>
<dbReference type="Gene3D" id="3.90.190.10">
    <property type="entry name" value="Protein tyrosine phosphatase superfamily"/>
    <property type="match status" value="1"/>
</dbReference>
<gene>
    <name evidence="1" type="ORF">H8Z82_12700</name>
</gene>
<sequence length="349" mass="40556">MKYGKIRIEDGFLVFTRHMMINSLPCRDIVWAYMRKEGADEGGDRQLSINYLVIVTRRKKRYKFDMSQREVQDCIRLLRALNPDMATGFPKGGRVLLQSLSDTRDLGAIVTEDGRHILPKRLLRSGALYHISQADKELLMEAYNLKAVIDLRSGAEIRKKPDLIMAGVEYYHIPILEEVSGLCDTGDIRELLQKIPADPWEYVRNFYAQIGTDFYAIKQFARFVDVVYHHEKGALLWHSDTGRGRAGLATALLLALLGVKKDIIYQDYLRTNRYLSPELKYMLRLSQTWPEAGADTEEKLTALYQVREDYLDTAYKSVLEEYGTMERFFRDALYLKPKMIEELREKYLI</sequence>
<dbReference type="EMBL" id="JACOQG010000023">
    <property type="protein sequence ID" value="MBC5780492.1"/>
    <property type="molecule type" value="Genomic_DNA"/>
</dbReference>
<dbReference type="InterPro" id="IPR026893">
    <property type="entry name" value="Tyr/Ser_Pase_IphP-type"/>
</dbReference>
<reference evidence="1 2" key="1">
    <citation type="submission" date="2020-08" db="EMBL/GenBank/DDBJ databases">
        <title>Genome public.</title>
        <authorList>
            <person name="Liu C."/>
            <person name="Sun Q."/>
        </authorList>
    </citation>
    <scope>NUCLEOTIDE SEQUENCE [LARGE SCALE GENOMIC DNA]</scope>
    <source>
        <strain evidence="1 2">M29</strain>
    </source>
</reference>